<name>A0A9J6AHH4_SOLCO</name>
<evidence type="ECO:0000313" key="2">
    <source>
        <dbReference type="Proteomes" id="UP000824120"/>
    </source>
</evidence>
<dbReference type="AlphaFoldDB" id="A0A9J6AHH4"/>
<protein>
    <submittedName>
        <fullName evidence="1">Uncharacterized protein</fullName>
    </submittedName>
</protein>
<keyword evidence="2" id="KW-1185">Reference proteome</keyword>
<dbReference type="EMBL" id="JACXVP010000002">
    <property type="protein sequence ID" value="KAG5624086.1"/>
    <property type="molecule type" value="Genomic_DNA"/>
</dbReference>
<comment type="caution">
    <text evidence="1">The sequence shown here is derived from an EMBL/GenBank/DDBJ whole genome shotgun (WGS) entry which is preliminary data.</text>
</comment>
<evidence type="ECO:0000313" key="1">
    <source>
        <dbReference type="EMBL" id="KAG5624086.1"/>
    </source>
</evidence>
<organism evidence="1 2">
    <name type="scientific">Solanum commersonii</name>
    <name type="common">Commerson's wild potato</name>
    <name type="synonym">Commerson's nightshade</name>
    <dbReference type="NCBI Taxonomy" id="4109"/>
    <lineage>
        <taxon>Eukaryota</taxon>
        <taxon>Viridiplantae</taxon>
        <taxon>Streptophyta</taxon>
        <taxon>Embryophyta</taxon>
        <taxon>Tracheophyta</taxon>
        <taxon>Spermatophyta</taxon>
        <taxon>Magnoliopsida</taxon>
        <taxon>eudicotyledons</taxon>
        <taxon>Gunneridae</taxon>
        <taxon>Pentapetalae</taxon>
        <taxon>asterids</taxon>
        <taxon>lamiids</taxon>
        <taxon>Solanales</taxon>
        <taxon>Solanaceae</taxon>
        <taxon>Solanoideae</taxon>
        <taxon>Solaneae</taxon>
        <taxon>Solanum</taxon>
    </lineage>
</organism>
<reference evidence="1 2" key="1">
    <citation type="submission" date="2020-09" db="EMBL/GenBank/DDBJ databases">
        <title>De no assembly of potato wild relative species, Solanum commersonii.</title>
        <authorList>
            <person name="Cho K."/>
        </authorList>
    </citation>
    <scope>NUCLEOTIDE SEQUENCE [LARGE SCALE GENOMIC DNA]</scope>
    <source>
        <strain evidence="1">LZ3.2</strain>
        <tissue evidence="1">Leaf</tissue>
    </source>
</reference>
<dbReference type="Proteomes" id="UP000824120">
    <property type="component" value="Chromosome 2"/>
</dbReference>
<sequence length="99" mass="11055">MDDTSTTLTRSLGLMEKLLNSVQPQVMGKAKLPTTSRCSVAVYDIVCWCNIIEAEFCCLLSAFPCGHLIVGTYSFWMTYNVHQYLLLVQGLFPDSPSIQ</sequence>
<gene>
    <name evidence="1" type="ORF">H5410_009304</name>
</gene>
<proteinExistence type="predicted"/>
<accession>A0A9J6AHH4</accession>